<keyword evidence="3" id="KW-1185">Reference proteome</keyword>
<gene>
    <name evidence="2" type="ORF">RND81_11G146500</name>
</gene>
<dbReference type="EMBL" id="JBDFQZ010000011">
    <property type="protein sequence ID" value="KAK9677489.1"/>
    <property type="molecule type" value="Genomic_DNA"/>
</dbReference>
<dbReference type="PANTHER" id="PTHR33070">
    <property type="entry name" value="OS06G0725500 PROTEIN"/>
    <property type="match status" value="1"/>
</dbReference>
<accession>A0AAW1HNU1</accession>
<reference evidence="2" key="1">
    <citation type="submission" date="2024-03" db="EMBL/GenBank/DDBJ databases">
        <title>WGS assembly of Saponaria officinalis var. Norfolk2.</title>
        <authorList>
            <person name="Jenkins J."/>
            <person name="Shu S."/>
            <person name="Grimwood J."/>
            <person name="Barry K."/>
            <person name="Goodstein D."/>
            <person name="Schmutz J."/>
            <person name="Leebens-Mack J."/>
            <person name="Osbourn A."/>
        </authorList>
    </citation>
    <scope>NUCLEOTIDE SEQUENCE [LARGE SCALE GENOMIC DNA]</scope>
    <source>
        <strain evidence="2">JIC</strain>
    </source>
</reference>
<organism evidence="2 3">
    <name type="scientific">Saponaria officinalis</name>
    <name type="common">Common soapwort</name>
    <name type="synonym">Lychnis saponaria</name>
    <dbReference type="NCBI Taxonomy" id="3572"/>
    <lineage>
        <taxon>Eukaryota</taxon>
        <taxon>Viridiplantae</taxon>
        <taxon>Streptophyta</taxon>
        <taxon>Embryophyta</taxon>
        <taxon>Tracheophyta</taxon>
        <taxon>Spermatophyta</taxon>
        <taxon>Magnoliopsida</taxon>
        <taxon>eudicotyledons</taxon>
        <taxon>Gunneridae</taxon>
        <taxon>Pentapetalae</taxon>
        <taxon>Caryophyllales</taxon>
        <taxon>Caryophyllaceae</taxon>
        <taxon>Caryophylleae</taxon>
        <taxon>Saponaria</taxon>
    </lineage>
</organism>
<dbReference type="GO" id="GO:0048364">
    <property type="term" value="P:root development"/>
    <property type="evidence" value="ECO:0007669"/>
    <property type="project" value="InterPro"/>
</dbReference>
<feature type="coiled-coil region" evidence="1">
    <location>
        <begin position="231"/>
        <end position="265"/>
    </location>
</feature>
<name>A0AAW1HNU1_SAPOF</name>
<dbReference type="PANTHER" id="PTHR33070:SF129">
    <property type="entry name" value="DUF241 DOMAIN PROTEIN"/>
    <property type="match status" value="1"/>
</dbReference>
<dbReference type="Pfam" id="PF03087">
    <property type="entry name" value="BPS1"/>
    <property type="match status" value="1"/>
</dbReference>
<sequence length="272" mass="30345">MASFNVYHARSISLPSRQHPVAEQLDEQLSRLKSSQSVSTSSSLSISHRLSDIKELYSCVDRLLQLPLNQQTDLSIDEVLDGSVRLLDSCSASRDALQLSRERLQDVQSCLRRRCSGEQSITNEAVSYLNTRRTVKKTVKKCMKSLKPQTEVKKDDAHAALKDVQAVTAETLTSMLSYIAGSNKSGWSTVAKLINKNANKEMKSDSGFDVVDAALNLFICQKKNGANTSQIEDLRSQMSKLETEIQDLDEQLEGLFRNLVKTRATLLNIISY</sequence>
<proteinExistence type="predicted"/>
<dbReference type="Proteomes" id="UP001443914">
    <property type="component" value="Unassembled WGS sequence"/>
</dbReference>
<dbReference type="InterPro" id="IPR004320">
    <property type="entry name" value="BPS1_pln"/>
</dbReference>
<dbReference type="GO" id="GO:0048367">
    <property type="term" value="P:shoot system development"/>
    <property type="evidence" value="ECO:0007669"/>
    <property type="project" value="InterPro"/>
</dbReference>
<evidence type="ECO:0000313" key="3">
    <source>
        <dbReference type="Proteomes" id="UP001443914"/>
    </source>
</evidence>
<dbReference type="AlphaFoldDB" id="A0AAW1HNU1"/>
<evidence type="ECO:0000256" key="1">
    <source>
        <dbReference type="SAM" id="Coils"/>
    </source>
</evidence>
<keyword evidence="1" id="KW-0175">Coiled coil</keyword>
<evidence type="ECO:0000313" key="2">
    <source>
        <dbReference type="EMBL" id="KAK9677489.1"/>
    </source>
</evidence>
<comment type="caution">
    <text evidence="2">The sequence shown here is derived from an EMBL/GenBank/DDBJ whole genome shotgun (WGS) entry which is preliminary data.</text>
</comment>
<protein>
    <submittedName>
        <fullName evidence="2">Uncharacterized protein</fullName>
    </submittedName>
</protein>